<organism evidence="11 12">
    <name type="scientific">Oceaniovalibus guishaninsula JLT2003</name>
    <dbReference type="NCBI Taxonomy" id="1231392"/>
    <lineage>
        <taxon>Bacteria</taxon>
        <taxon>Pseudomonadati</taxon>
        <taxon>Pseudomonadota</taxon>
        <taxon>Alphaproteobacteria</taxon>
        <taxon>Rhodobacterales</taxon>
        <taxon>Roseobacteraceae</taxon>
        <taxon>Oceaniovalibus</taxon>
    </lineage>
</organism>
<dbReference type="EMBL" id="AMGO01000001">
    <property type="protein sequence ID" value="EKE45845.1"/>
    <property type="molecule type" value="Genomic_DNA"/>
</dbReference>
<dbReference type="InterPro" id="IPR001783">
    <property type="entry name" value="Lumazine-bd"/>
</dbReference>
<dbReference type="GO" id="GO:0004746">
    <property type="term" value="F:riboflavin synthase activity"/>
    <property type="evidence" value="ECO:0007669"/>
    <property type="project" value="UniProtKB-EC"/>
</dbReference>
<evidence type="ECO:0000256" key="4">
    <source>
        <dbReference type="ARBA" id="ARBA00012827"/>
    </source>
</evidence>
<feature type="domain" description="Lumazine-binding" evidence="10">
    <location>
        <begin position="101"/>
        <end position="201"/>
    </location>
</feature>
<dbReference type="PATRIC" id="fig|1231392.3.peg.72"/>
<dbReference type="PANTHER" id="PTHR21098">
    <property type="entry name" value="RIBOFLAVIN SYNTHASE ALPHA CHAIN"/>
    <property type="match status" value="1"/>
</dbReference>
<evidence type="ECO:0000256" key="3">
    <source>
        <dbReference type="ARBA" id="ARBA00004887"/>
    </source>
</evidence>
<dbReference type="RefSeq" id="WP_007425224.1">
    <property type="nucleotide sequence ID" value="NZ_AMGO01000001.1"/>
</dbReference>
<evidence type="ECO:0000313" key="12">
    <source>
        <dbReference type="Proteomes" id="UP000006765"/>
    </source>
</evidence>
<dbReference type="eggNOG" id="COG0307">
    <property type="taxonomic scope" value="Bacteria"/>
</dbReference>
<keyword evidence="8" id="KW-0677">Repeat</keyword>
<evidence type="ECO:0000256" key="2">
    <source>
        <dbReference type="ARBA" id="ARBA00002803"/>
    </source>
</evidence>
<dbReference type="InterPro" id="IPR026017">
    <property type="entry name" value="Lumazine-bd_dom"/>
</dbReference>
<evidence type="ECO:0000256" key="1">
    <source>
        <dbReference type="ARBA" id="ARBA00000968"/>
    </source>
</evidence>
<evidence type="ECO:0000256" key="7">
    <source>
        <dbReference type="ARBA" id="ARBA00022679"/>
    </source>
</evidence>
<dbReference type="NCBIfam" id="NF006767">
    <property type="entry name" value="PRK09289.1"/>
    <property type="match status" value="1"/>
</dbReference>
<dbReference type="CDD" id="cd00402">
    <property type="entry name" value="Riboflavin_synthase_like"/>
    <property type="match status" value="1"/>
</dbReference>
<feature type="repeat" description="Lumazine-binding" evidence="9">
    <location>
        <begin position="1"/>
        <end position="100"/>
    </location>
</feature>
<evidence type="ECO:0000313" key="11">
    <source>
        <dbReference type="EMBL" id="EKE45845.1"/>
    </source>
</evidence>
<dbReference type="Gene3D" id="2.40.30.20">
    <property type="match status" value="2"/>
</dbReference>
<gene>
    <name evidence="11" type="ORF">OCGS_0071</name>
</gene>
<name>K2IA47_9RHOB</name>
<dbReference type="EC" id="2.5.1.9" evidence="4"/>
<evidence type="ECO:0000256" key="8">
    <source>
        <dbReference type="ARBA" id="ARBA00022737"/>
    </source>
</evidence>
<dbReference type="PROSITE" id="PS51177">
    <property type="entry name" value="LUMAZINE_BIND"/>
    <property type="match status" value="2"/>
</dbReference>
<dbReference type="InterPro" id="IPR023366">
    <property type="entry name" value="ATP_synth_asu-like_sf"/>
</dbReference>
<feature type="domain" description="Lumazine-binding" evidence="10">
    <location>
        <begin position="1"/>
        <end position="100"/>
    </location>
</feature>
<dbReference type="Pfam" id="PF00677">
    <property type="entry name" value="Lum_binding"/>
    <property type="match status" value="2"/>
</dbReference>
<protein>
    <recommendedName>
        <fullName evidence="5">Riboflavin synthase</fullName>
        <ecNumber evidence="4">2.5.1.9</ecNumber>
    </recommendedName>
</protein>
<comment type="catalytic activity">
    <reaction evidence="1">
        <text>2 6,7-dimethyl-8-(1-D-ribityl)lumazine + H(+) = 5-amino-6-(D-ribitylamino)uracil + riboflavin</text>
        <dbReference type="Rhea" id="RHEA:20772"/>
        <dbReference type="ChEBI" id="CHEBI:15378"/>
        <dbReference type="ChEBI" id="CHEBI:15934"/>
        <dbReference type="ChEBI" id="CHEBI:57986"/>
        <dbReference type="ChEBI" id="CHEBI:58201"/>
        <dbReference type="EC" id="2.5.1.9"/>
    </reaction>
</comment>
<accession>K2IA47</accession>
<dbReference type="PANTHER" id="PTHR21098:SF12">
    <property type="entry name" value="RIBOFLAVIN SYNTHASE"/>
    <property type="match status" value="1"/>
</dbReference>
<comment type="caution">
    <text evidence="11">The sequence shown here is derived from an EMBL/GenBank/DDBJ whole genome shotgun (WGS) entry which is preliminary data.</text>
</comment>
<dbReference type="STRING" id="1231392.OCGS_0071"/>
<keyword evidence="6" id="KW-0686">Riboflavin biosynthesis</keyword>
<proteinExistence type="predicted"/>
<comment type="pathway">
    <text evidence="3">Cofactor biosynthesis; riboflavin biosynthesis; riboflavin from 2-hydroxy-3-oxobutyl phosphate and 5-amino-6-(D-ribitylamino)uracil: step 2/2.</text>
</comment>
<evidence type="ECO:0000256" key="5">
    <source>
        <dbReference type="ARBA" id="ARBA00013950"/>
    </source>
</evidence>
<evidence type="ECO:0000256" key="6">
    <source>
        <dbReference type="ARBA" id="ARBA00022619"/>
    </source>
</evidence>
<dbReference type="PIRSF" id="PIRSF000498">
    <property type="entry name" value="Riboflavin_syn_A"/>
    <property type="match status" value="1"/>
</dbReference>
<evidence type="ECO:0000256" key="9">
    <source>
        <dbReference type="PROSITE-ProRule" id="PRU00524"/>
    </source>
</evidence>
<dbReference type="FunFam" id="2.40.30.20:FF:000004">
    <property type="entry name" value="Riboflavin synthase, alpha subunit"/>
    <property type="match status" value="1"/>
</dbReference>
<comment type="function">
    <text evidence="2">Catalyzes the dismutation of two molecules of 6,7-dimethyl-8-ribityllumazine, resulting in the formation of riboflavin and 5-amino-6-(D-ribitylamino)uracil.</text>
</comment>
<sequence length="204" mass="21615">MFTGLISDIGEVLEVGRKGDLRARIGCNYDVATIQRGASIACDGVCLTAIATGTDPRPWFDVEISAETVARTNIGQTGWVPGTRLNLERSLRVGDELGGHIVSGHVDGTAEVIEREEVDGSTRFTVAPPVALARFIAEKGSVALNGTSLTVNAVRDDPDGPSFDVNLIPHSKAVTTWGTVAVGDLLNIEVDTMARYVARLAQTL</sequence>
<feature type="repeat" description="Lumazine-binding" evidence="9">
    <location>
        <begin position="101"/>
        <end position="201"/>
    </location>
</feature>
<dbReference type="Proteomes" id="UP000006765">
    <property type="component" value="Unassembled WGS sequence"/>
</dbReference>
<dbReference type="GO" id="GO:0009231">
    <property type="term" value="P:riboflavin biosynthetic process"/>
    <property type="evidence" value="ECO:0007669"/>
    <property type="project" value="UniProtKB-KW"/>
</dbReference>
<dbReference type="InterPro" id="IPR017938">
    <property type="entry name" value="Riboflavin_synthase-like_b-brl"/>
</dbReference>
<keyword evidence="12" id="KW-1185">Reference proteome</keyword>
<dbReference type="SUPFAM" id="SSF63380">
    <property type="entry name" value="Riboflavin synthase domain-like"/>
    <property type="match status" value="2"/>
</dbReference>
<evidence type="ECO:0000259" key="10">
    <source>
        <dbReference type="PROSITE" id="PS51177"/>
    </source>
</evidence>
<dbReference type="OrthoDB" id="9788537at2"/>
<dbReference type="AlphaFoldDB" id="K2IA47"/>
<keyword evidence="7" id="KW-0808">Transferase</keyword>
<reference evidence="11 12" key="1">
    <citation type="journal article" date="2012" name="J. Bacteriol.">
        <title>Draft Genome Sequence of Oceaniovalibus guishaninsula JLT2003T.</title>
        <authorList>
            <person name="Tang K."/>
            <person name="Liu K."/>
            <person name="Jiao N."/>
        </authorList>
    </citation>
    <scope>NUCLEOTIDE SEQUENCE [LARGE SCALE GENOMIC DNA]</scope>
    <source>
        <strain evidence="11 12">JLT2003</strain>
    </source>
</reference>